<keyword evidence="2" id="KW-1185">Reference proteome</keyword>
<dbReference type="EMBL" id="CP002745">
    <property type="protein sequence ID" value="AEK59919.1"/>
    <property type="molecule type" value="Genomic_DNA"/>
</dbReference>
<dbReference type="Proteomes" id="UP000008392">
    <property type="component" value="Chromosome"/>
</dbReference>
<sequence length="410" mass="46305">MIKRKIMAGEETKTIGRLLKVAKSTPSENQEGVAAQIKFAALAKYEVNVRSFHPNRQFERKGFRFHGDNRGFSLGESWVGGDDSKGRPTSRIWQRYILDTNLMVTGALTKSTDSNLEQASNPSDSGPGLWSIFGSREDYKKKEFQPHGTLVVTQVNTPHGGQKELRTKSWYGGINFAFLMSKPIEKVIGTTPVPSLDVFNEIWIKVERVNLYMDILSLTYGDGFPNCESFVKDPAGNTLFLGSHVRIGDPSTHLWNVNKRLMWANTIRIEIDEKGNFGQKLWVFGQVLGGSPSLRELYPTSGEDETCMIASGDMKSDVSKKTWGKFEWNCGDPTQITQPEKGSTLPLYLSAYQTPLDVLSGLLDATWKIGPRNKTTRDDWNNYHLHRNPNEGRTKDDYDLADEKWKLKKQ</sequence>
<dbReference type="eggNOG" id="ENOG502ZBWD">
    <property type="taxonomic scope" value="Bacteria"/>
</dbReference>
<reference evidence="1 2" key="5">
    <citation type="journal article" date="2011" name="ISME J.">
        <title>Dual transcriptional profiling of a bacterial/fungal confrontation: Collimonas fungivorans versus Aspergillus niger.</title>
        <authorList>
            <person name="Mela F."/>
            <person name="Fritsche K."/>
            <person name="de Boer W."/>
            <person name="van Veen J.A."/>
            <person name="de Graaff L.H."/>
            <person name="van den Berg M."/>
            <person name="Leveau J.H."/>
        </authorList>
    </citation>
    <scope>NUCLEOTIDE SEQUENCE [LARGE SCALE GENOMIC DNA]</scope>
    <source>
        <strain evidence="1 2">Ter331</strain>
    </source>
</reference>
<reference evidence="1 2" key="3">
    <citation type="journal article" date="2008" name="FEMS Microbiol. Ecol.">
        <title>Identification and characterization of genes underlying chitinolysis in Collimonas fungivorans Ter331.</title>
        <authorList>
            <person name="Fritsche K."/>
            <person name="de Boer W."/>
            <person name="Gerards S."/>
            <person name="van den Berg M."/>
            <person name="van Veen J.A."/>
            <person name="Leveau J.H."/>
        </authorList>
    </citation>
    <scope>NUCLEOTIDE SEQUENCE [LARGE SCALE GENOMIC DNA]</scope>
    <source>
        <strain evidence="1 2">Ter331</strain>
    </source>
</reference>
<evidence type="ECO:0000313" key="1">
    <source>
        <dbReference type="EMBL" id="AEK59919.1"/>
    </source>
</evidence>
<reference evidence="2" key="6">
    <citation type="submission" date="2011-05" db="EMBL/GenBank/DDBJ databases">
        <title>Complete sequence of Collimonas fungivorans Ter331.</title>
        <authorList>
            <person name="Leveau J.H."/>
        </authorList>
    </citation>
    <scope>NUCLEOTIDE SEQUENCE [LARGE SCALE GENOMIC DNA]</scope>
    <source>
        <strain evidence="2">Ter331</strain>
    </source>
</reference>
<reference evidence="1 2" key="4">
    <citation type="journal article" date="2010" name="Environ. Microbiol.">
        <title>The bacterial genus Collimonas: mycophagy, weathering and other adaptive solutions to life in oligotrophic soil environments.</title>
        <authorList>
            <person name="Leveau J.H."/>
            <person name="Uroz S."/>
            <person name="de Boer W."/>
        </authorList>
    </citation>
    <scope>NUCLEOTIDE SEQUENCE [LARGE SCALE GENOMIC DNA]</scope>
    <source>
        <strain evidence="1 2">Ter331</strain>
    </source>
</reference>
<proteinExistence type="predicted"/>
<evidence type="ECO:0000313" key="2">
    <source>
        <dbReference type="Proteomes" id="UP000008392"/>
    </source>
</evidence>
<reference evidence="1 2" key="2">
    <citation type="journal article" date="2006" name="J. Microbiol. Methods">
        <title>Genomic flank-sequencing of plasposon insertion sites for rapid identification of functional genes.</title>
        <authorList>
            <person name="Leveau J.H."/>
            <person name="Gerards S."/>
            <person name="Fritsche K."/>
            <person name="Zondag G."/>
            <person name="van Veen J.A."/>
        </authorList>
    </citation>
    <scope>NUCLEOTIDE SEQUENCE [LARGE SCALE GENOMIC DNA]</scope>
    <source>
        <strain evidence="1 2">Ter331</strain>
    </source>
</reference>
<gene>
    <name evidence="1" type="ordered locus">CFU_0080</name>
</gene>
<name>G0A808_COLFT</name>
<protein>
    <submittedName>
        <fullName evidence="1">Uncharacterized protein</fullName>
    </submittedName>
</protein>
<organism evidence="1 2">
    <name type="scientific">Collimonas fungivorans (strain Ter331)</name>
    <dbReference type="NCBI Taxonomy" id="1005048"/>
    <lineage>
        <taxon>Bacteria</taxon>
        <taxon>Pseudomonadati</taxon>
        <taxon>Pseudomonadota</taxon>
        <taxon>Betaproteobacteria</taxon>
        <taxon>Burkholderiales</taxon>
        <taxon>Oxalobacteraceae</taxon>
        <taxon>Collimonas</taxon>
    </lineage>
</organism>
<dbReference type="STRING" id="1005048.CFU_0080"/>
<dbReference type="KEGG" id="cfu:CFU_0080"/>
<accession>G0A808</accession>
<dbReference type="AlphaFoldDB" id="G0A808"/>
<reference evidence="1 2" key="1">
    <citation type="journal article" date="2004" name="Environ. Microbiol.">
        <title>Phylogeny-function analysis of (meta)genomic libraries: screening for expression of ribosomal RNA genes by large-insert library fluorescent in situ hybridization (LIL-FISH).</title>
        <authorList>
            <person name="Leveau J.H."/>
            <person name="Gerards S."/>
            <person name="de Boer W."/>
            <person name="van Veen J.A."/>
        </authorList>
    </citation>
    <scope>NUCLEOTIDE SEQUENCE [LARGE SCALE GENOMIC DNA]</scope>
    <source>
        <strain evidence="1 2">Ter331</strain>
    </source>
</reference>
<dbReference type="HOGENOM" id="CLU_705194_0_0_4"/>